<feature type="region of interest" description="Disordered" evidence="1">
    <location>
        <begin position="290"/>
        <end position="429"/>
    </location>
</feature>
<accession>A0A8S2DXW8</accession>
<evidence type="ECO:0000313" key="4">
    <source>
        <dbReference type="Proteomes" id="UP000677228"/>
    </source>
</evidence>
<feature type="compositionally biased region" description="Basic and acidic residues" evidence="1">
    <location>
        <begin position="483"/>
        <end position="496"/>
    </location>
</feature>
<dbReference type="Proteomes" id="UP000677228">
    <property type="component" value="Unassembled WGS sequence"/>
</dbReference>
<comment type="caution">
    <text evidence="2">The sequence shown here is derived from an EMBL/GenBank/DDBJ whole genome shotgun (WGS) entry which is preliminary data.</text>
</comment>
<feature type="compositionally biased region" description="Acidic residues" evidence="1">
    <location>
        <begin position="472"/>
        <end position="482"/>
    </location>
</feature>
<feature type="compositionally biased region" description="Polar residues" evidence="1">
    <location>
        <begin position="219"/>
        <end position="243"/>
    </location>
</feature>
<feature type="compositionally biased region" description="Acidic residues" evidence="1">
    <location>
        <begin position="377"/>
        <end position="386"/>
    </location>
</feature>
<gene>
    <name evidence="2" type="ORF">OVA965_LOCUS18428</name>
    <name evidence="3" type="ORF">TMI583_LOCUS18440</name>
</gene>
<feature type="region of interest" description="Disordered" evidence="1">
    <location>
        <begin position="90"/>
        <end position="110"/>
    </location>
</feature>
<dbReference type="InterPro" id="IPR031937">
    <property type="entry name" value="PNISR"/>
</dbReference>
<feature type="compositionally biased region" description="Polar residues" evidence="1">
    <location>
        <begin position="516"/>
        <end position="528"/>
    </location>
</feature>
<feature type="compositionally biased region" description="Pro residues" evidence="1">
    <location>
        <begin position="191"/>
        <end position="200"/>
    </location>
</feature>
<feature type="compositionally biased region" description="Polar residues" evidence="1">
    <location>
        <begin position="293"/>
        <end position="302"/>
    </location>
</feature>
<proteinExistence type="predicted"/>
<feature type="compositionally biased region" description="Basic and acidic residues" evidence="1">
    <location>
        <begin position="542"/>
        <end position="555"/>
    </location>
</feature>
<dbReference type="EMBL" id="CAJOBA010009169">
    <property type="protein sequence ID" value="CAF3845256.1"/>
    <property type="molecule type" value="Genomic_DNA"/>
</dbReference>
<feature type="region of interest" description="Disordered" evidence="1">
    <location>
        <begin position="147"/>
        <end position="246"/>
    </location>
</feature>
<feature type="compositionally biased region" description="Basic and acidic residues" evidence="1">
    <location>
        <begin position="502"/>
        <end position="515"/>
    </location>
</feature>
<organism evidence="2 4">
    <name type="scientific">Didymodactylos carnosus</name>
    <dbReference type="NCBI Taxonomy" id="1234261"/>
    <lineage>
        <taxon>Eukaryota</taxon>
        <taxon>Metazoa</taxon>
        <taxon>Spiralia</taxon>
        <taxon>Gnathifera</taxon>
        <taxon>Rotifera</taxon>
        <taxon>Eurotatoria</taxon>
        <taxon>Bdelloidea</taxon>
        <taxon>Philodinida</taxon>
        <taxon>Philodinidae</taxon>
        <taxon>Didymodactylos</taxon>
    </lineage>
</organism>
<feature type="compositionally biased region" description="Basic residues" evidence="1">
    <location>
        <begin position="582"/>
        <end position="614"/>
    </location>
</feature>
<feature type="compositionally biased region" description="Acidic residues" evidence="1">
    <location>
        <begin position="314"/>
        <end position="324"/>
    </location>
</feature>
<feature type="region of interest" description="Disordered" evidence="1">
    <location>
        <begin position="467"/>
        <end position="663"/>
    </location>
</feature>
<feature type="compositionally biased region" description="Basic and acidic residues" evidence="1">
    <location>
        <begin position="303"/>
        <end position="313"/>
    </location>
</feature>
<dbReference type="EMBL" id="CAJNOK010009153">
    <property type="protein sequence ID" value="CAF1082450.1"/>
    <property type="molecule type" value="Genomic_DNA"/>
</dbReference>
<dbReference type="Proteomes" id="UP000682733">
    <property type="component" value="Unassembled WGS sequence"/>
</dbReference>
<name>A0A8S2DXW8_9BILA</name>
<feature type="compositionally biased region" description="Low complexity" evidence="1">
    <location>
        <begin position="569"/>
        <end position="581"/>
    </location>
</feature>
<feature type="compositionally biased region" description="Basic and acidic residues" evidence="1">
    <location>
        <begin position="615"/>
        <end position="653"/>
    </location>
</feature>
<evidence type="ECO:0000313" key="2">
    <source>
        <dbReference type="EMBL" id="CAF1082450.1"/>
    </source>
</evidence>
<dbReference type="AlphaFoldDB" id="A0A8S2DXW8"/>
<protein>
    <submittedName>
        <fullName evidence="2">Uncharacterized protein</fullName>
    </submittedName>
</protein>
<reference evidence="2" key="1">
    <citation type="submission" date="2021-02" db="EMBL/GenBank/DDBJ databases">
        <authorList>
            <person name="Nowell W R."/>
        </authorList>
    </citation>
    <scope>NUCLEOTIDE SEQUENCE</scope>
</reference>
<dbReference type="Pfam" id="PF15996">
    <property type="entry name" value="PNISR"/>
    <property type="match status" value="1"/>
</dbReference>
<feature type="compositionally biased region" description="Low complexity" evidence="1">
    <location>
        <begin position="404"/>
        <end position="420"/>
    </location>
</feature>
<evidence type="ECO:0000256" key="1">
    <source>
        <dbReference type="SAM" id="MobiDB-lite"/>
    </source>
</evidence>
<feature type="compositionally biased region" description="Basic residues" evidence="1">
    <location>
        <begin position="556"/>
        <end position="568"/>
    </location>
</feature>
<feature type="compositionally biased region" description="Acidic residues" evidence="1">
    <location>
        <begin position="346"/>
        <end position="356"/>
    </location>
</feature>
<dbReference type="PANTHER" id="PTHR31518">
    <property type="entry name" value="ARGININE/SERINE-RICH PROTEIN PNISR"/>
    <property type="match status" value="1"/>
</dbReference>
<evidence type="ECO:0000313" key="3">
    <source>
        <dbReference type="EMBL" id="CAF3845256.1"/>
    </source>
</evidence>
<feature type="compositionally biased region" description="Basic and acidic residues" evidence="1">
    <location>
        <begin position="387"/>
        <end position="403"/>
    </location>
</feature>
<sequence length="663" mass="74923">MYNNWQVLKDTYNSNPNQNVDWGALATQWVQQREFMQQSPIQMMPHMIGIPPPNSVQIPMHFNIPPPMPPASQQQTMSMHFPPAHIPAPVPPPSHTTNHHHHQQQRAQMQVGPNPLNESITMTNAESENPMSDQWSKQAVIPTLPSRHEWNSDWRPPAPPQQQRALNMPPNMGDYPVSSDMPFSTPQSRYQPPPPPPLPPSSQVSLNTPRELPSHLSHHFSSAQMNSADLSQKLSTSSTTNIPSLMDLPSTFSIAVEPMVNMSTSSSKRRQIPAWLREELGRIEREKVKKLQRSLNESSDSTGKFDNDSQSGKEDEEQFEEDADEKPLNDNGGDAGSKQRFKGGGEQDDDGDDDNEVVDKSRGRASKLRGRSRFEVVDDESDEERSYEDMKPNNNRSRTEQSFRRSVSPPRPSAPSHSTSLKASRIITEKGDVSLEEIVDDPKKLEEFVRRFLRTKSLVIKEEKVVVVGVSSDDEVEEEEEKSDDHTKDEQQKGTRNDVYQEESKSNITGDDKRSNSPSVASQTMSDQRTPKSLPIASSEPKSTKFDSPKTDRSSMGRKSKKRSKHSSRSSSSSESSNTSSTRHKKRKKRKSKHSVTPQKKHKHHSPSPKRKSHEAKWIEKTPKEGKSDKDRSHRPATRDEKDSSRRGSDYHSRVSGSSSRRK</sequence>